<dbReference type="InterPro" id="IPR010583">
    <property type="entry name" value="MipA"/>
</dbReference>
<dbReference type="Proteomes" id="UP001596114">
    <property type="component" value="Unassembled WGS sequence"/>
</dbReference>
<gene>
    <name evidence="1" type="ORF">ACFPPA_04560</name>
</gene>
<evidence type="ECO:0000313" key="2">
    <source>
        <dbReference type="Proteomes" id="UP001596114"/>
    </source>
</evidence>
<name>A0ABW0QJ78_9GAMM</name>
<evidence type="ECO:0000313" key="1">
    <source>
        <dbReference type="EMBL" id="MFC5525006.1"/>
    </source>
</evidence>
<protein>
    <submittedName>
        <fullName evidence="1">MipA/OmpV family protein</fullName>
    </submittedName>
</protein>
<dbReference type="EMBL" id="JBHSNF010000001">
    <property type="protein sequence ID" value="MFC5525006.1"/>
    <property type="molecule type" value="Genomic_DNA"/>
</dbReference>
<comment type="caution">
    <text evidence="1">The sequence shown here is derived from an EMBL/GenBank/DDBJ whole genome shotgun (WGS) entry which is preliminary data.</text>
</comment>
<keyword evidence="2" id="KW-1185">Reference proteome</keyword>
<proteinExistence type="predicted"/>
<organism evidence="1 2">
    <name type="scientific">Rhodanobacter ginsengisoli</name>
    <dbReference type="NCBI Taxonomy" id="418646"/>
    <lineage>
        <taxon>Bacteria</taxon>
        <taxon>Pseudomonadati</taxon>
        <taxon>Pseudomonadota</taxon>
        <taxon>Gammaproteobacteria</taxon>
        <taxon>Lysobacterales</taxon>
        <taxon>Rhodanobacteraceae</taxon>
        <taxon>Rhodanobacter</taxon>
    </lineage>
</organism>
<sequence length="262" mass="28142">MIQARYLTLPHPRLLLMACLLWPITGMAGTGGSPILAIGAGMQRLPSWSGAGDQRSEPFPYVDIELPGHGSLSTLDGLQVDLIQGGVLHGGVYGNYQWGRQRDDLGTLAGKIAALPPRINLGGYLEWQLTRRLDLGGNLSHDINGAGAYLKLYAEWDLPSIRPLQHSLQLSWQAMNGAAMNRFFGISPAQAGALDVPAWQPGAGSQLAALEYDLFLPTGKHTGFALSLAYGRLLGAAGNSPLVKQFGSPSQWSESLAFIYHR</sequence>
<accession>A0ABW0QJ78</accession>
<dbReference type="Pfam" id="PF06629">
    <property type="entry name" value="MipA"/>
    <property type="match status" value="1"/>
</dbReference>
<dbReference type="RefSeq" id="WP_377317684.1">
    <property type="nucleotide sequence ID" value="NZ_JBHSNF010000001.1"/>
</dbReference>
<reference evidence="2" key="1">
    <citation type="journal article" date="2019" name="Int. J. Syst. Evol. Microbiol.">
        <title>The Global Catalogue of Microorganisms (GCM) 10K type strain sequencing project: providing services to taxonomists for standard genome sequencing and annotation.</title>
        <authorList>
            <consortium name="The Broad Institute Genomics Platform"/>
            <consortium name="The Broad Institute Genome Sequencing Center for Infectious Disease"/>
            <person name="Wu L."/>
            <person name="Ma J."/>
        </authorList>
    </citation>
    <scope>NUCLEOTIDE SEQUENCE [LARGE SCALE GENOMIC DNA]</scope>
    <source>
        <strain evidence="2">CGMCC 1.16619</strain>
    </source>
</reference>